<proteinExistence type="predicted"/>
<keyword evidence="2" id="KW-0472">Membrane</keyword>
<protein>
    <submittedName>
        <fullName evidence="3">Uncharacterized protein</fullName>
    </submittedName>
</protein>
<reference evidence="3" key="1">
    <citation type="journal article" date="2023" name="G3 (Bethesda)">
        <title>A reference genome for the long-term kleptoplast-retaining sea slug Elysia crispata morphotype clarki.</title>
        <authorList>
            <person name="Eastman K.E."/>
            <person name="Pendleton A.L."/>
            <person name="Shaikh M.A."/>
            <person name="Suttiyut T."/>
            <person name="Ogas R."/>
            <person name="Tomko P."/>
            <person name="Gavelis G."/>
            <person name="Widhalm J.R."/>
            <person name="Wisecaver J.H."/>
        </authorList>
    </citation>
    <scope>NUCLEOTIDE SEQUENCE</scope>
    <source>
        <strain evidence="3">ECLA1</strain>
    </source>
</reference>
<feature type="region of interest" description="Disordered" evidence="1">
    <location>
        <begin position="1"/>
        <end position="41"/>
    </location>
</feature>
<feature type="region of interest" description="Disordered" evidence="1">
    <location>
        <begin position="333"/>
        <end position="379"/>
    </location>
</feature>
<gene>
    <name evidence="3" type="ORF">RRG08_034815</name>
</gene>
<evidence type="ECO:0000256" key="2">
    <source>
        <dbReference type="SAM" id="Phobius"/>
    </source>
</evidence>
<keyword evidence="2" id="KW-0812">Transmembrane</keyword>
<feature type="region of interest" description="Disordered" evidence="1">
    <location>
        <begin position="456"/>
        <end position="483"/>
    </location>
</feature>
<feature type="region of interest" description="Disordered" evidence="1">
    <location>
        <begin position="563"/>
        <end position="586"/>
    </location>
</feature>
<organism evidence="3 4">
    <name type="scientific">Elysia crispata</name>
    <name type="common">lettuce slug</name>
    <dbReference type="NCBI Taxonomy" id="231223"/>
    <lineage>
        <taxon>Eukaryota</taxon>
        <taxon>Metazoa</taxon>
        <taxon>Spiralia</taxon>
        <taxon>Lophotrochozoa</taxon>
        <taxon>Mollusca</taxon>
        <taxon>Gastropoda</taxon>
        <taxon>Heterobranchia</taxon>
        <taxon>Euthyneura</taxon>
        <taxon>Panpulmonata</taxon>
        <taxon>Sacoglossa</taxon>
        <taxon>Placobranchoidea</taxon>
        <taxon>Plakobranchidae</taxon>
        <taxon>Elysia</taxon>
    </lineage>
</organism>
<name>A0AAE1ALY7_9GAST</name>
<feature type="region of interest" description="Disordered" evidence="1">
    <location>
        <begin position="73"/>
        <end position="107"/>
    </location>
</feature>
<feature type="region of interest" description="Disordered" evidence="1">
    <location>
        <begin position="413"/>
        <end position="436"/>
    </location>
</feature>
<comment type="caution">
    <text evidence="3">The sequence shown here is derived from an EMBL/GenBank/DDBJ whole genome shotgun (WGS) entry which is preliminary data.</text>
</comment>
<dbReference type="AlphaFoldDB" id="A0AAE1ALY7"/>
<evidence type="ECO:0000256" key="1">
    <source>
        <dbReference type="SAM" id="MobiDB-lite"/>
    </source>
</evidence>
<feature type="transmembrane region" description="Helical" evidence="2">
    <location>
        <begin position="673"/>
        <end position="696"/>
    </location>
</feature>
<sequence length="701" mass="77738">MDRSKSRSDKRHTASSSEDQACDETYAKSWASNEERPSQWQSTFNIIKGKTSTGLNKLRGSLSAWRREENSVFREGAGSEVGEIEPSTNKNTTVSYSEESTHGKQISEQNEISKDWGLGFDHQALHDFQGTSQTINKSMSINKEPHRGPQSESPMTTLTEMQTPVSLKTAHWVLGKHRMAPQEPTQGPKPICIPPSPVSRHLGEEPKDVVTIQQPVSPLSPSVPPRHRNDSYTNVTDIQQTVSGQQVLNQSETIATNLLAREAEFSNRNLTKASPTEKVTLARVDVMYSKVHYTDFNTGLQNIKEGPIAGIKRDRTNYHPSTCYAQHPAQCATPMSHTCEAREGDEEERPQDDAVSTHPTKDKHGPKSPFSFHTDHVGRDPCSPPIISVHNVNIVAEPLQRRVFESAPPVARSGAASTLSHHITPNRPAPKPPTVRSTVAQYPGPLKGYTVSAARGTEAYPPPLPPPPPPRNLTPSAPPPPPRYMYYDTNEPRPYMPTTEPLPHKTEGASFLNNLRGGWKDSLFSTRKAGPTSEQPDAASGPGSFVFTVPWMSSMFRHPTSRQFSNLSTSTGSIDSPTPPVDPKRSSKVWIFSSSKQTRSEECVDDTARGKHKDNVAERLFGKDIYKFCLVEMACCCCWPIGLASRILSSTMLQGRRRPSEMVIHTMAQQQSWYALLLGISFYFFFLVFTLSLLTVRARSS</sequence>
<evidence type="ECO:0000313" key="3">
    <source>
        <dbReference type="EMBL" id="KAK3790252.1"/>
    </source>
</evidence>
<evidence type="ECO:0000313" key="4">
    <source>
        <dbReference type="Proteomes" id="UP001283361"/>
    </source>
</evidence>
<feature type="compositionally biased region" description="Polar residues" evidence="1">
    <location>
        <begin position="86"/>
        <end position="107"/>
    </location>
</feature>
<keyword evidence="2" id="KW-1133">Transmembrane helix</keyword>
<feature type="compositionally biased region" description="Polar residues" evidence="1">
    <location>
        <begin position="563"/>
        <end position="576"/>
    </location>
</feature>
<dbReference type="Proteomes" id="UP001283361">
    <property type="component" value="Unassembled WGS sequence"/>
</dbReference>
<feature type="compositionally biased region" description="Pro residues" evidence="1">
    <location>
        <begin position="460"/>
        <end position="483"/>
    </location>
</feature>
<accession>A0AAE1ALY7</accession>
<dbReference type="EMBL" id="JAWDGP010001550">
    <property type="protein sequence ID" value="KAK3790252.1"/>
    <property type="molecule type" value="Genomic_DNA"/>
</dbReference>
<keyword evidence="4" id="KW-1185">Reference proteome</keyword>